<dbReference type="Proteomes" id="UP000887013">
    <property type="component" value="Unassembled WGS sequence"/>
</dbReference>
<accession>A0A8X6MY24</accession>
<feature type="compositionally biased region" description="Low complexity" evidence="1">
    <location>
        <begin position="19"/>
        <end position="34"/>
    </location>
</feature>
<organism evidence="2 3">
    <name type="scientific">Nephila pilipes</name>
    <name type="common">Giant wood spider</name>
    <name type="synonym">Nephila maculata</name>
    <dbReference type="NCBI Taxonomy" id="299642"/>
    <lineage>
        <taxon>Eukaryota</taxon>
        <taxon>Metazoa</taxon>
        <taxon>Ecdysozoa</taxon>
        <taxon>Arthropoda</taxon>
        <taxon>Chelicerata</taxon>
        <taxon>Arachnida</taxon>
        <taxon>Araneae</taxon>
        <taxon>Araneomorphae</taxon>
        <taxon>Entelegynae</taxon>
        <taxon>Araneoidea</taxon>
        <taxon>Nephilidae</taxon>
        <taxon>Nephila</taxon>
    </lineage>
</organism>
<proteinExistence type="predicted"/>
<name>A0A8X6MY24_NEPPI</name>
<dbReference type="EMBL" id="BMAW01052015">
    <property type="protein sequence ID" value="GFS83813.1"/>
    <property type="molecule type" value="Genomic_DNA"/>
</dbReference>
<feature type="region of interest" description="Disordered" evidence="1">
    <location>
        <begin position="13"/>
        <end position="36"/>
    </location>
</feature>
<evidence type="ECO:0000256" key="1">
    <source>
        <dbReference type="SAM" id="MobiDB-lite"/>
    </source>
</evidence>
<sequence>MLNRAGVKLQEWRGTYPQSSSNSETSHEFSNSETKSIGVTWDPTSDCFCYNVPMDCETTEVRVEEMDWECDGYQESEPMDWEDIPEVRSPKRSKWQRWSTLINQRTVRAPPVAERRSSSNWEVKILLSDVTRSSSGWPRGVSLVPPRVTQMWASYPSRPPGRHPASYHNYFEIA</sequence>
<evidence type="ECO:0000313" key="3">
    <source>
        <dbReference type="Proteomes" id="UP000887013"/>
    </source>
</evidence>
<protein>
    <submittedName>
        <fullName evidence="2">Uncharacterized protein</fullName>
    </submittedName>
</protein>
<reference evidence="2" key="1">
    <citation type="submission" date="2020-08" db="EMBL/GenBank/DDBJ databases">
        <title>Multicomponent nature underlies the extraordinary mechanical properties of spider dragline silk.</title>
        <authorList>
            <person name="Kono N."/>
            <person name="Nakamura H."/>
            <person name="Mori M."/>
            <person name="Yoshida Y."/>
            <person name="Ohtoshi R."/>
            <person name="Malay A.D."/>
            <person name="Moran D.A.P."/>
            <person name="Tomita M."/>
            <person name="Numata K."/>
            <person name="Arakawa K."/>
        </authorList>
    </citation>
    <scope>NUCLEOTIDE SEQUENCE</scope>
</reference>
<evidence type="ECO:0000313" key="2">
    <source>
        <dbReference type="EMBL" id="GFS83813.1"/>
    </source>
</evidence>
<dbReference type="AlphaFoldDB" id="A0A8X6MY24"/>
<keyword evidence="3" id="KW-1185">Reference proteome</keyword>
<gene>
    <name evidence="2" type="ORF">NPIL_693521</name>
</gene>
<comment type="caution">
    <text evidence="2">The sequence shown here is derived from an EMBL/GenBank/DDBJ whole genome shotgun (WGS) entry which is preliminary data.</text>
</comment>